<evidence type="ECO:0000256" key="5">
    <source>
        <dbReference type="SAM" id="SignalP"/>
    </source>
</evidence>
<dbReference type="GO" id="GO:0017004">
    <property type="term" value="P:cytochrome complex assembly"/>
    <property type="evidence" value="ECO:0007669"/>
    <property type="project" value="UniProtKB-KW"/>
</dbReference>
<reference evidence="7 8" key="1">
    <citation type="journal article" date="2019" name="Nat. Med.">
        <title>A library of human gut bacterial isolates paired with longitudinal multiomics data enables mechanistic microbiome research.</title>
        <authorList>
            <person name="Poyet M."/>
            <person name="Groussin M."/>
            <person name="Gibbons S.M."/>
            <person name="Avila-Pacheco J."/>
            <person name="Jiang X."/>
            <person name="Kearney S.M."/>
            <person name="Perrotta A.R."/>
            <person name="Berdy B."/>
            <person name="Zhao S."/>
            <person name="Lieberman T.D."/>
            <person name="Swanson P.K."/>
            <person name="Smith M."/>
            <person name="Roesemann S."/>
            <person name="Alexander J.E."/>
            <person name="Rich S.A."/>
            <person name="Livny J."/>
            <person name="Vlamakis H."/>
            <person name="Clish C."/>
            <person name="Bullock K."/>
            <person name="Deik A."/>
            <person name="Scott J."/>
            <person name="Pierce K.A."/>
            <person name="Xavier R.J."/>
            <person name="Alm E.J."/>
        </authorList>
    </citation>
    <scope>NUCLEOTIDE SEQUENCE [LARGE SCALE GENOMIC DNA]</scope>
    <source>
        <strain evidence="7 8">BIOML-A2</strain>
    </source>
</reference>
<keyword evidence="5" id="KW-0732">Signal</keyword>
<evidence type="ECO:0000256" key="2">
    <source>
        <dbReference type="ARBA" id="ARBA00022748"/>
    </source>
</evidence>
<dbReference type="PANTHER" id="PTHR42852">
    <property type="entry name" value="THIOL:DISULFIDE INTERCHANGE PROTEIN DSBE"/>
    <property type="match status" value="1"/>
</dbReference>
<evidence type="ECO:0000313" key="8">
    <source>
        <dbReference type="Proteomes" id="UP000323567"/>
    </source>
</evidence>
<feature type="signal peptide" evidence="5">
    <location>
        <begin position="1"/>
        <end position="21"/>
    </location>
</feature>
<dbReference type="RefSeq" id="WP_149887590.1">
    <property type="nucleotide sequence ID" value="NZ_DBFCRZ010000045.1"/>
</dbReference>
<dbReference type="GO" id="GO:0016209">
    <property type="term" value="F:antioxidant activity"/>
    <property type="evidence" value="ECO:0007669"/>
    <property type="project" value="InterPro"/>
</dbReference>
<feature type="chain" id="PRO_5022761466" evidence="5">
    <location>
        <begin position="22"/>
        <end position="347"/>
    </location>
</feature>
<keyword evidence="4" id="KW-0676">Redox-active center</keyword>
<dbReference type="Gene3D" id="3.40.30.10">
    <property type="entry name" value="Glutaredoxin"/>
    <property type="match status" value="1"/>
</dbReference>
<dbReference type="SUPFAM" id="SSF52833">
    <property type="entry name" value="Thioredoxin-like"/>
    <property type="match status" value="1"/>
</dbReference>
<protein>
    <submittedName>
        <fullName evidence="7">AhpC/TSA family protein</fullName>
    </submittedName>
</protein>
<evidence type="ECO:0000259" key="6">
    <source>
        <dbReference type="PROSITE" id="PS51352"/>
    </source>
</evidence>
<gene>
    <name evidence="7" type="ORF">F2Y13_10975</name>
</gene>
<dbReference type="GO" id="GO:0030313">
    <property type="term" value="C:cell envelope"/>
    <property type="evidence" value="ECO:0007669"/>
    <property type="project" value="UniProtKB-SubCell"/>
</dbReference>
<dbReference type="InterPro" id="IPR036249">
    <property type="entry name" value="Thioredoxin-like_sf"/>
</dbReference>
<dbReference type="InterPro" id="IPR013766">
    <property type="entry name" value="Thioredoxin_domain"/>
</dbReference>
<evidence type="ECO:0000313" key="7">
    <source>
        <dbReference type="EMBL" id="KAA2367929.1"/>
    </source>
</evidence>
<dbReference type="CDD" id="cd02966">
    <property type="entry name" value="TlpA_like_family"/>
    <property type="match status" value="1"/>
</dbReference>
<dbReference type="PROSITE" id="PS51352">
    <property type="entry name" value="THIOREDOXIN_2"/>
    <property type="match status" value="1"/>
</dbReference>
<dbReference type="PROSITE" id="PS51257">
    <property type="entry name" value="PROKAR_LIPOPROTEIN"/>
    <property type="match status" value="1"/>
</dbReference>
<comment type="caution">
    <text evidence="7">The sequence shown here is derived from an EMBL/GenBank/DDBJ whole genome shotgun (WGS) entry which is preliminary data.</text>
</comment>
<dbReference type="Pfam" id="PF14289">
    <property type="entry name" value="DUF4369"/>
    <property type="match status" value="1"/>
</dbReference>
<keyword evidence="3" id="KW-1015">Disulfide bond</keyword>
<dbReference type="GO" id="GO:0016491">
    <property type="term" value="F:oxidoreductase activity"/>
    <property type="evidence" value="ECO:0007669"/>
    <property type="project" value="InterPro"/>
</dbReference>
<dbReference type="InterPro" id="IPR000866">
    <property type="entry name" value="AhpC/TSA"/>
</dbReference>
<dbReference type="EMBL" id="VVXK01000016">
    <property type="protein sequence ID" value="KAA2367929.1"/>
    <property type="molecule type" value="Genomic_DNA"/>
</dbReference>
<evidence type="ECO:0000256" key="4">
    <source>
        <dbReference type="ARBA" id="ARBA00023284"/>
    </source>
</evidence>
<comment type="subcellular location">
    <subcellularLocation>
        <location evidence="1">Cell envelope</location>
    </subcellularLocation>
</comment>
<feature type="domain" description="Thioredoxin" evidence="6">
    <location>
        <begin position="207"/>
        <end position="347"/>
    </location>
</feature>
<evidence type="ECO:0000256" key="3">
    <source>
        <dbReference type="ARBA" id="ARBA00023157"/>
    </source>
</evidence>
<proteinExistence type="predicted"/>
<dbReference type="Proteomes" id="UP000323567">
    <property type="component" value="Unassembled WGS sequence"/>
</dbReference>
<accession>A0A5B3G3X3</accession>
<dbReference type="AlphaFoldDB" id="A0A5B3G3X3"/>
<sequence>MKNLLTAALAALLCSCGGANYTITGRYELPPGDSVYLLASDNTVLAAGVVNADTTVSLQGTVTTPDLVFLANAKRTNHPAWLFLEPGKIRIEKYDPAFGYVVCGTPLNDRKKAFDEAMYAFGDKLRKGSPGQSLQAILAEMNALYTRTVDANLDNVFGAWVFNSYEFQNIKDNPEKVKARLAQFTPGIQAHPMLKKSQDASQATARSAVGQPYTDFSCKNAAGETIALSSLTGPGRWVLLDFWATWCTPCMNEVPHLKKAYETFHAKGFEIYGVSLDTDLTRWENTIGEQGMNWINVAQKKGGGFDPTALYAVSSIPANFLISPEGKIVAKNLRGEHLEEKLAEVLK</sequence>
<evidence type="ECO:0000256" key="1">
    <source>
        <dbReference type="ARBA" id="ARBA00004196"/>
    </source>
</evidence>
<keyword evidence="2" id="KW-0201">Cytochrome c-type biogenesis</keyword>
<dbReference type="PANTHER" id="PTHR42852:SF6">
    <property type="entry name" value="THIOL:DISULFIDE INTERCHANGE PROTEIN DSBE"/>
    <property type="match status" value="1"/>
</dbReference>
<dbReference type="InterPro" id="IPR025380">
    <property type="entry name" value="DUF4369"/>
</dbReference>
<dbReference type="InterPro" id="IPR017937">
    <property type="entry name" value="Thioredoxin_CS"/>
</dbReference>
<dbReference type="InterPro" id="IPR050553">
    <property type="entry name" value="Thioredoxin_ResA/DsbE_sf"/>
</dbReference>
<name>A0A5B3G3X3_9BACT</name>
<dbReference type="PROSITE" id="PS00194">
    <property type="entry name" value="THIOREDOXIN_1"/>
    <property type="match status" value="1"/>
</dbReference>
<dbReference type="Pfam" id="PF00578">
    <property type="entry name" value="AhpC-TSA"/>
    <property type="match status" value="1"/>
</dbReference>
<organism evidence="7 8">
    <name type="scientific">Alistipes shahii</name>
    <dbReference type="NCBI Taxonomy" id="328814"/>
    <lineage>
        <taxon>Bacteria</taxon>
        <taxon>Pseudomonadati</taxon>
        <taxon>Bacteroidota</taxon>
        <taxon>Bacteroidia</taxon>
        <taxon>Bacteroidales</taxon>
        <taxon>Rikenellaceae</taxon>
        <taxon>Alistipes</taxon>
    </lineage>
</organism>